<gene>
    <name evidence="1" type="ORF">P3W85_20085</name>
</gene>
<organism evidence="1 2">
    <name type="scientific">Cupriavidus basilensis</name>
    <dbReference type="NCBI Taxonomy" id="68895"/>
    <lineage>
        <taxon>Bacteria</taxon>
        <taxon>Pseudomonadati</taxon>
        <taxon>Pseudomonadota</taxon>
        <taxon>Betaproteobacteria</taxon>
        <taxon>Burkholderiales</taxon>
        <taxon>Burkholderiaceae</taxon>
        <taxon>Cupriavidus</taxon>
    </lineage>
</organism>
<proteinExistence type="predicted"/>
<evidence type="ECO:0000313" key="1">
    <source>
        <dbReference type="EMBL" id="MDF3835243.1"/>
    </source>
</evidence>
<protein>
    <submittedName>
        <fullName evidence="1">Uncharacterized protein</fullName>
    </submittedName>
</protein>
<dbReference type="RefSeq" id="WP_276266095.1">
    <property type="nucleotide sequence ID" value="NZ_JARJLM010000343.1"/>
</dbReference>
<sequence length="71" mass="7949">MDIKVEGIDIGKNTLDLNDFPDRASRQFTNVEPGIATLLAYMAGHNAQGQIDRQRRLPCHGNTPLRTACRR</sequence>
<name>A0ABT6AS80_9BURK</name>
<dbReference type="Proteomes" id="UP001216674">
    <property type="component" value="Unassembled WGS sequence"/>
</dbReference>
<evidence type="ECO:0000313" key="2">
    <source>
        <dbReference type="Proteomes" id="UP001216674"/>
    </source>
</evidence>
<dbReference type="EMBL" id="JARJLM010000343">
    <property type="protein sequence ID" value="MDF3835243.1"/>
    <property type="molecule type" value="Genomic_DNA"/>
</dbReference>
<keyword evidence="2" id="KW-1185">Reference proteome</keyword>
<accession>A0ABT6AS80</accession>
<comment type="caution">
    <text evidence="1">The sequence shown here is derived from an EMBL/GenBank/DDBJ whole genome shotgun (WGS) entry which is preliminary data.</text>
</comment>
<reference evidence="1 2" key="1">
    <citation type="submission" date="2023-03" db="EMBL/GenBank/DDBJ databases">
        <title>Draft assemblies of triclosan tolerant bacteria isolated from returned activated sludge.</title>
        <authorList>
            <person name="Van Hamelsveld S."/>
        </authorList>
    </citation>
    <scope>NUCLEOTIDE SEQUENCE [LARGE SCALE GENOMIC DNA]</scope>
    <source>
        <strain evidence="1 2">GW210010_S58</strain>
    </source>
</reference>